<organism evidence="1 2">
    <name type="scientific">Catharanthus roseus</name>
    <name type="common">Madagascar periwinkle</name>
    <name type="synonym">Vinca rosea</name>
    <dbReference type="NCBI Taxonomy" id="4058"/>
    <lineage>
        <taxon>Eukaryota</taxon>
        <taxon>Viridiplantae</taxon>
        <taxon>Streptophyta</taxon>
        <taxon>Embryophyta</taxon>
        <taxon>Tracheophyta</taxon>
        <taxon>Spermatophyta</taxon>
        <taxon>Magnoliopsida</taxon>
        <taxon>eudicotyledons</taxon>
        <taxon>Gunneridae</taxon>
        <taxon>Pentapetalae</taxon>
        <taxon>asterids</taxon>
        <taxon>lamiids</taxon>
        <taxon>Gentianales</taxon>
        <taxon>Apocynaceae</taxon>
        <taxon>Rauvolfioideae</taxon>
        <taxon>Vinceae</taxon>
        <taxon>Catharanthinae</taxon>
        <taxon>Catharanthus</taxon>
    </lineage>
</organism>
<name>A0ACC0ABJ2_CATRO</name>
<evidence type="ECO:0000313" key="1">
    <source>
        <dbReference type="EMBL" id="KAI5656798.1"/>
    </source>
</evidence>
<gene>
    <name evidence="1" type="ORF">M9H77_25591</name>
</gene>
<comment type="caution">
    <text evidence="1">The sequence shown here is derived from an EMBL/GenBank/DDBJ whole genome shotgun (WGS) entry which is preliminary data.</text>
</comment>
<keyword evidence="2" id="KW-1185">Reference proteome</keyword>
<accession>A0ACC0ABJ2</accession>
<dbReference type="Proteomes" id="UP001060085">
    <property type="component" value="Linkage Group LG06"/>
</dbReference>
<protein>
    <submittedName>
        <fullName evidence="1">Uncharacterized protein</fullName>
    </submittedName>
</protein>
<evidence type="ECO:0000313" key="2">
    <source>
        <dbReference type="Proteomes" id="UP001060085"/>
    </source>
</evidence>
<dbReference type="EMBL" id="CM044706">
    <property type="protein sequence ID" value="KAI5656798.1"/>
    <property type="molecule type" value="Genomic_DNA"/>
</dbReference>
<reference evidence="2" key="1">
    <citation type="journal article" date="2023" name="Nat. Plants">
        <title>Single-cell RNA sequencing provides a high-resolution roadmap for understanding the multicellular compartmentation of specialized metabolism.</title>
        <authorList>
            <person name="Sun S."/>
            <person name="Shen X."/>
            <person name="Li Y."/>
            <person name="Li Y."/>
            <person name="Wang S."/>
            <person name="Li R."/>
            <person name="Zhang H."/>
            <person name="Shen G."/>
            <person name="Guo B."/>
            <person name="Wei J."/>
            <person name="Xu J."/>
            <person name="St-Pierre B."/>
            <person name="Chen S."/>
            <person name="Sun C."/>
        </authorList>
    </citation>
    <scope>NUCLEOTIDE SEQUENCE [LARGE SCALE GENOMIC DNA]</scope>
</reference>
<proteinExistence type="predicted"/>
<sequence length="510" mass="55404">MEYSEDESRGTAALLQPPSPAAVDSQQSEVSSELEKVLSDTELSYWKRIRVATWIELKLLFRLAAPAIGVYLINNFMSLSTRIFAGHLGNLQLAAASLGNQGIQLFAYGLMLGMGSAVETLCGQAYGAGRHEMLGIYLQRATVVLTLTGLPMVFIYIFSKPILILLGESKTLASEASIFVYGLIPQIFAYAINFPVQKYLQAQSIVKPSAYISLATLCLHLLLSWVVVYKIGLGLIGASLVLSLSWWIIVVAQFVYILMSEKCKATWIGFSFEAFKGLWEFVKLSAASAVMLCLETWYFQILILITGLLKDPQLALDALSACLGVNAIVFMISVGFNAAASVRVGNELGAGHPKSASFAVTVVNLVSFIIAVIAAGIVLSLRHVISYAFTDGETVAEAVSDLCPLLAVTLVLNGVQPVLSGVAVGCGWQAFVAYVNVGCYYVVGIPLGCILGFKFDFGVKGIWLGMLGGTMMQTIILVWVTFRTDWNKEVEKARNRLDKWDDIKKPLLVD</sequence>